<evidence type="ECO:0000313" key="1">
    <source>
        <dbReference type="EMBL" id="KAI2392142.1"/>
    </source>
</evidence>
<reference evidence="1" key="1">
    <citation type="journal article" date="2022" name="bioRxiv">
        <title>Population genetic analysis of Ophidiomyces ophidiicola, the causative agent of snake fungal disease, indicates recent introductions to the USA.</title>
        <authorList>
            <person name="Ladner J.T."/>
            <person name="Palmer J.M."/>
            <person name="Ettinger C.L."/>
            <person name="Stajich J.E."/>
            <person name="Farrell T.M."/>
            <person name="Glorioso B.M."/>
            <person name="Lawson B."/>
            <person name="Price S.J."/>
            <person name="Stengle A.G."/>
            <person name="Grear D.A."/>
            <person name="Lorch J.M."/>
        </authorList>
    </citation>
    <scope>NUCLEOTIDE SEQUENCE</scope>
    <source>
        <strain evidence="1">NWHC 24266-5</strain>
    </source>
</reference>
<name>A0ACB8V437_9EURO</name>
<comment type="caution">
    <text evidence="1">The sequence shown here is derived from an EMBL/GenBank/DDBJ whole genome shotgun (WGS) entry which is preliminary data.</text>
</comment>
<sequence length="189" mass="20297">MRFSTLFLASLGAISASALPTTDTCSGSNPNKYFGLIAIHSGSAVHNAALSASLSSIFANLPNQNAQCNRPNERFATFYIKDGALFLYTPESAEKQQMFVDRSGMGMGKIGYITGNSGHPRYAELTGWSINSENHLQFAGNDLVACPNSIQNSWSIWAAGFQNPGHNQNCIGIAARVEYSTDPNACVYS</sequence>
<organism evidence="1">
    <name type="scientific">Ophidiomyces ophidiicola</name>
    <dbReference type="NCBI Taxonomy" id="1387563"/>
    <lineage>
        <taxon>Eukaryota</taxon>
        <taxon>Fungi</taxon>
        <taxon>Dikarya</taxon>
        <taxon>Ascomycota</taxon>
        <taxon>Pezizomycotina</taxon>
        <taxon>Eurotiomycetes</taxon>
        <taxon>Eurotiomycetidae</taxon>
        <taxon>Onygenales</taxon>
        <taxon>Onygenaceae</taxon>
        <taxon>Ophidiomyces</taxon>
    </lineage>
</organism>
<accession>A0ACB8V437</accession>
<protein>
    <submittedName>
        <fullName evidence="1">Uncharacterized protein</fullName>
    </submittedName>
</protein>
<gene>
    <name evidence="1" type="ORF">LOY88_000798</name>
</gene>
<dbReference type="EMBL" id="JALBCA010000008">
    <property type="protein sequence ID" value="KAI2392142.1"/>
    <property type="molecule type" value="Genomic_DNA"/>
</dbReference>
<proteinExistence type="predicted"/>